<dbReference type="PANTHER" id="PTHR43229:SF2">
    <property type="entry name" value="NODULATION PROTEIN J"/>
    <property type="match status" value="1"/>
</dbReference>
<keyword evidence="9" id="KW-1185">Reference proteome</keyword>
<dbReference type="PRINTS" id="PR00164">
    <property type="entry name" value="ABC2TRNSPORT"/>
</dbReference>
<dbReference type="PROSITE" id="PS51012">
    <property type="entry name" value="ABC_TM2"/>
    <property type="match status" value="1"/>
</dbReference>
<reference evidence="8 9" key="1">
    <citation type="journal article" date="2019" name="Int. J. Syst. Evol. Microbiol.">
        <title>The Global Catalogue of Microorganisms (GCM) 10K type strain sequencing project: providing services to taxonomists for standard genome sequencing and annotation.</title>
        <authorList>
            <consortium name="The Broad Institute Genomics Platform"/>
            <consortium name="The Broad Institute Genome Sequencing Center for Infectious Disease"/>
            <person name="Wu L."/>
            <person name="Ma J."/>
        </authorList>
    </citation>
    <scope>NUCLEOTIDE SEQUENCE [LARGE SCALE GENOMIC DNA]</scope>
    <source>
        <strain evidence="8 9">CGMCC 1.12553</strain>
    </source>
</reference>
<dbReference type="GO" id="GO:0016020">
    <property type="term" value="C:membrane"/>
    <property type="evidence" value="ECO:0007669"/>
    <property type="project" value="UniProtKB-SubCell"/>
</dbReference>
<dbReference type="InterPro" id="IPR051784">
    <property type="entry name" value="Nod_factor_ABC_transporter"/>
</dbReference>
<proteinExistence type="predicted"/>
<keyword evidence="2 6" id="KW-0812">Transmembrane</keyword>
<feature type="compositionally biased region" description="Basic and acidic residues" evidence="5">
    <location>
        <begin position="1"/>
        <end position="10"/>
    </location>
</feature>
<accession>A0ABD5PEJ1</accession>
<dbReference type="Proteomes" id="UP001595921">
    <property type="component" value="Unassembled WGS sequence"/>
</dbReference>
<keyword evidence="4 6" id="KW-0472">Membrane</keyword>
<evidence type="ECO:0000256" key="3">
    <source>
        <dbReference type="ARBA" id="ARBA00022989"/>
    </source>
</evidence>
<dbReference type="EMBL" id="JBHSDS010000008">
    <property type="protein sequence ID" value="MFC4359183.1"/>
    <property type="molecule type" value="Genomic_DNA"/>
</dbReference>
<name>A0ABD5PEJ1_9EURY</name>
<evidence type="ECO:0000259" key="7">
    <source>
        <dbReference type="PROSITE" id="PS51012"/>
    </source>
</evidence>
<dbReference type="InterPro" id="IPR047817">
    <property type="entry name" value="ABC2_TM_bact-type"/>
</dbReference>
<dbReference type="Pfam" id="PF01061">
    <property type="entry name" value="ABC2_membrane"/>
    <property type="match status" value="1"/>
</dbReference>
<evidence type="ECO:0000256" key="6">
    <source>
        <dbReference type="SAM" id="Phobius"/>
    </source>
</evidence>
<dbReference type="InterPro" id="IPR013525">
    <property type="entry name" value="ABC2_TM"/>
</dbReference>
<comment type="subcellular location">
    <subcellularLocation>
        <location evidence="1">Membrane</location>
        <topology evidence="1">Multi-pass membrane protein</topology>
    </subcellularLocation>
</comment>
<evidence type="ECO:0000256" key="1">
    <source>
        <dbReference type="ARBA" id="ARBA00004141"/>
    </source>
</evidence>
<evidence type="ECO:0000256" key="4">
    <source>
        <dbReference type="ARBA" id="ARBA00023136"/>
    </source>
</evidence>
<evidence type="ECO:0000256" key="5">
    <source>
        <dbReference type="SAM" id="MobiDB-lite"/>
    </source>
</evidence>
<sequence>MSTPTEKTRADGGTADAASVDTGSDTDSEPVRRSSNSFLGDVWVNFKRWNLKAVRNPFVLVVSLVQPIIFLVLFTQVFGNVATSAINRGGGAAISYETYLVPAIAIQVALAAAATSGVGLVNDIENGMFEKVLVSPMNRAAVFVGKTAAEVLRIALQIGIILGLGVLLGADIATGVPGALGIVAIGVLFSFWFVSLSNSLAVLTKDQESTIVGVNLLQFPLLFVSTAFLPLSALPDWIRVVATYNPITYGVDAARAVMLDADVMTVIEVSAFGGLWNTLVPALAVLVALDLVLGSVAVYLLGRASSSNVQ</sequence>
<evidence type="ECO:0000313" key="8">
    <source>
        <dbReference type="EMBL" id="MFC4359183.1"/>
    </source>
</evidence>
<dbReference type="RefSeq" id="WP_267622937.1">
    <property type="nucleotide sequence ID" value="NZ_JAODIW010000006.1"/>
</dbReference>
<feature type="transmembrane region" description="Helical" evidence="6">
    <location>
        <begin position="210"/>
        <end position="231"/>
    </location>
</feature>
<feature type="transmembrane region" description="Helical" evidence="6">
    <location>
        <begin position="58"/>
        <end position="79"/>
    </location>
</feature>
<evidence type="ECO:0000256" key="2">
    <source>
        <dbReference type="ARBA" id="ARBA00022692"/>
    </source>
</evidence>
<keyword evidence="3 6" id="KW-1133">Transmembrane helix</keyword>
<evidence type="ECO:0000313" key="9">
    <source>
        <dbReference type="Proteomes" id="UP001595921"/>
    </source>
</evidence>
<dbReference type="PANTHER" id="PTHR43229">
    <property type="entry name" value="NODULATION PROTEIN J"/>
    <property type="match status" value="1"/>
</dbReference>
<gene>
    <name evidence="8" type="ORF">ACFO0N_14645</name>
</gene>
<feature type="region of interest" description="Disordered" evidence="5">
    <location>
        <begin position="1"/>
        <end position="33"/>
    </location>
</feature>
<feature type="transmembrane region" description="Helical" evidence="6">
    <location>
        <begin position="279"/>
        <end position="301"/>
    </location>
</feature>
<comment type="caution">
    <text evidence="8">The sequence shown here is derived from an EMBL/GenBank/DDBJ whole genome shotgun (WGS) entry which is preliminary data.</text>
</comment>
<protein>
    <submittedName>
        <fullName evidence="8">ABC transporter permease</fullName>
    </submittedName>
</protein>
<organism evidence="8 9">
    <name type="scientific">Halobium salinum</name>
    <dbReference type="NCBI Taxonomy" id="1364940"/>
    <lineage>
        <taxon>Archaea</taxon>
        <taxon>Methanobacteriati</taxon>
        <taxon>Methanobacteriota</taxon>
        <taxon>Stenosarchaea group</taxon>
        <taxon>Halobacteria</taxon>
        <taxon>Halobacteriales</taxon>
        <taxon>Haloferacaceae</taxon>
        <taxon>Halobium</taxon>
    </lineage>
</organism>
<feature type="transmembrane region" description="Helical" evidence="6">
    <location>
        <begin position="154"/>
        <end position="173"/>
    </location>
</feature>
<feature type="transmembrane region" description="Helical" evidence="6">
    <location>
        <begin position="179"/>
        <end position="203"/>
    </location>
</feature>
<feature type="transmembrane region" description="Helical" evidence="6">
    <location>
        <begin position="99"/>
        <end position="121"/>
    </location>
</feature>
<dbReference type="InterPro" id="IPR000412">
    <property type="entry name" value="ABC_2_transport"/>
</dbReference>
<feature type="domain" description="ABC transmembrane type-2" evidence="7">
    <location>
        <begin position="58"/>
        <end position="304"/>
    </location>
</feature>
<dbReference type="AlphaFoldDB" id="A0ABD5PEJ1"/>